<keyword evidence="2" id="KW-1185">Reference proteome</keyword>
<accession>A0ABN1IZE6</accession>
<comment type="caution">
    <text evidence="1">The sequence shown here is derived from an EMBL/GenBank/DDBJ whole genome shotgun (WGS) entry which is preliminary data.</text>
</comment>
<evidence type="ECO:0000313" key="1">
    <source>
        <dbReference type="EMBL" id="GAA0724287.1"/>
    </source>
</evidence>
<name>A0ABN1IZE6_9GAMM</name>
<protein>
    <submittedName>
        <fullName evidence="1">Uncharacterized protein</fullName>
    </submittedName>
</protein>
<reference evidence="1 2" key="1">
    <citation type="journal article" date="2019" name="Int. J. Syst. Evol. Microbiol.">
        <title>The Global Catalogue of Microorganisms (GCM) 10K type strain sequencing project: providing services to taxonomists for standard genome sequencing and annotation.</title>
        <authorList>
            <consortium name="The Broad Institute Genomics Platform"/>
            <consortium name="The Broad Institute Genome Sequencing Center for Infectious Disease"/>
            <person name="Wu L."/>
            <person name="Ma J."/>
        </authorList>
    </citation>
    <scope>NUCLEOTIDE SEQUENCE [LARGE SCALE GENOMIC DNA]</scope>
    <source>
        <strain evidence="1 2">JCM 15421</strain>
    </source>
</reference>
<sequence>MQPCRLLWQELLVPGFGKIRVFAYASGAANTVASRAIRTNDAVDMAFLPIRMCIPSDVRSAGTRRPPHTVSAGWAAITQFLRCN</sequence>
<proteinExistence type="predicted"/>
<evidence type="ECO:0000313" key="2">
    <source>
        <dbReference type="Proteomes" id="UP001501523"/>
    </source>
</evidence>
<dbReference type="EMBL" id="BAAAEU010000028">
    <property type="protein sequence ID" value="GAA0724287.1"/>
    <property type="molecule type" value="Genomic_DNA"/>
</dbReference>
<organism evidence="1 2">
    <name type="scientific">Dokdonella soli</name>
    <dbReference type="NCBI Taxonomy" id="529810"/>
    <lineage>
        <taxon>Bacteria</taxon>
        <taxon>Pseudomonadati</taxon>
        <taxon>Pseudomonadota</taxon>
        <taxon>Gammaproteobacteria</taxon>
        <taxon>Lysobacterales</taxon>
        <taxon>Rhodanobacteraceae</taxon>
        <taxon>Dokdonella</taxon>
    </lineage>
</organism>
<gene>
    <name evidence="1" type="ORF">GCM10009105_36950</name>
</gene>
<dbReference type="Proteomes" id="UP001501523">
    <property type="component" value="Unassembled WGS sequence"/>
</dbReference>